<dbReference type="InterPro" id="IPR018905">
    <property type="entry name" value="A-galactase_NEW3"/>
</dbReference>
<feature type="signal peptide" evidence="2">
    <location>
        <begin position="1"/>
        <end position="48"/>
    </location>
</feature>
<feature type="domain" description="Alpha-galactosidase NEW3" evidence="3">
    <location>
        <begin position="212"/>
        <end position="271"/>
    </location>
</feature>
<evidence type="ECO:0000313" key="5">
    <source>
        <dbReference type="Proteomes" id="UP001652338"/>
    </source>
</evidence>
<feature type="domain" description="Alpha-galactosidase NEW3" evidence="3">
    <location>
        <begin position="309"/>
        <end position="379"/>
    </location>
</feature>
<comment type="caution">
    <text evidence="4">The sequence shown here is derived from an EMBL/GenBank/DDBJ whole genome shotgun (WGS) entry which is preliminary data.</text>
</comment>
<dbReference type="RefSeq" id="WP_262653980.1">
    <property type="nucleotide sequence ID" value="NZ_JAOQKE010000003.1"/>
</dbReference>
<dbReference type="InterPro" id="IPR013783">
    <property type="entry name" value="Ig-like_fold"/>
</dbReference>
<reference evidence="4 5" key="1">
    <citation type="journal article" date="2021" name="ISME Commun">
        <title>Automated analysis of genomic sequences facilitates high-throughput and comprehensive description of bacteria.</title>
        <authorList>
            <person name="Hitch T.C.A."/>
        </authorList>
    </citation>
    <scope>NUCLEOTIDE SEQUENCE [LARGE SCALE GENOMIC DNA]</scope>
    <source>
        <strain evidence="4 5">Sanger_29</strain>
    </source>
</reference>
<dbReference type="PANTHER" id="PTHR39198:SF1">
    <property type="entry name" value="ALPHA-GALACTOSIDASE NEW3 DOMAIN-CONTAINING PROTEIN"/>
    <property type="match status" value="1"/>
</dbReference>
<keyword evidence="1" id="KW-0812">Transmembrane</keyword>
<dbReference type="Pfam" id="PF10633">
    <property type="entry name" value="NPCBM_assoc"/>
    <property type="match status" value="2"/>
</dbReference>
<organism evidence="4 5">
    <name type="scientific">Muricoprocola aceti</name>
    <dbReference type="NCBI Taxonomy" id="2981772"/>
    <lineage>
        <taxon>Bacteria</taxon>
        <taxon>Bacillati</taxon>
        <taxon>Bacillota</taxon>
        <taxon>Clostridia</taxon>
        <taxon>Lachnospirales</taxon>
        <taxon>Lachnospiraceae</taxon>
        <taxon>Muricoprocola</taxon>
    </lineage>
</organism>
<keyword evidence="1" id="KW-1133">Transmembrane helix</keyword>
<feature type="transmembrane region" description="Helical" evidence="1">
    <location>
        <begin position="400"/>
        <end position="419"/>
    </location>
</feature>
<gene>
    <name evidence="4" type="ORF">OCV47_04115</name>
</gene>
<keyword evidence="5" id="KW-1185">Reference proteome</keyword>
<dbReference type="PANTHER" id="PTHR39198">
    <property type="entry name" value="HYPOTHETICAL MEMBRANE PROTEIN, CONSERVED"/>
    <property type="match status" value="1"/>
</dbReference>
<name>A0ABT2SJ60_9FIRM</name>
<dbReference type="EMBL" id="JAOQKE010000003">
    <property type="protein sequence ID" value="MCU6724552.1"/>
    <property type="molecule type" value="Genomic_DNA"/>
</dbReference>
<evidence type="ECO:0000256" key="1">
    <source>
        <dbReference type="SAM" id="Phobius"/>
    </source>
</evidence>
<dbReference type="Gene3D" id="2.60.40.10">
    <property type="entry name" value="Immunoglobulins"/>
    <property type="match status" value="2"/>
</dbReference>
<evidence type="ECO:0000259" key="3">
    <source>
        <dbReference type="Pfam" id="PF10633"/>
    </source>
</evidence>
<protein>
    <submittedName>
        <fullName evidence="4">NEW3 domain-containing protein</fullName>
    </submittedName>
</protein>
<accession>A0ABT2SJ60</accession>
<evidence type="ECO:0000256" key="2">
    <source>
        <dbReference type="SAM" id="SignalP"/>
    </source>
</evidence>
<proteinExistence type="predicted"/>
<evidence type="ECO:0000313" key="4">
    <source>
        <dbReference type="EMBL" id="MCU6724552.1"/>
    </source>
</evidence>
<keyword evidence="1" id="KW-0472">Membrane</keyword>
<dbReference type="Proteomes" id="UP001652338">
    <property type="component" value="Unassembled WGS sequence"/>
</dbReference>
<sequence length="425" mass="44503">MRKRQLYLNNQYTTNEKGRGKRSRLKTIGMTAALLSMVSLVTPAAVYAAPQTDTETQEVTSASAFEMSTAYPGISVKPGETTTFDLDFINQTGSGQDAALSIKDLPDGWNGYFRGNGGQINKVHIQSSKDVSEGLATLSLTVPEGTAEGDYNVTVEAVTDDGETSDVTLTLNVSEEENGASTFTAEYAEQQAASGTAFSFDTTLVNNKGTEQSFSLSAEAPEGWQVTFTPSGESNAVASLNVDAGASQGITVAITPPETLTQGDYTIPISAISSSEKLSTELKMTITGSYAVEVSTPSGNLSVDAYANAKKAVTLSITNTGNVDLTNLNLTSSAASNWDVSFDESTIDLLEAGATKEVTAYITPDSDAITGDYVASVTAANDVATSTASLRVSVKTRTSWGLAAVAIIVVLGAGLGYVFKKYGRR</sequence>
<feature type="chain" id="PRO_5045170532" evidence="2">
    <location>
        <begin position="49"/>
        <end position="425"/>
    </location>
</feature>
<keyword evidence="2" id="KW-0732">Signal</keyword>